<dbReference type="Proteomes" id="UP001446871">
    <property type="component" value="Unassembled WGS sequence"/>
</dbReference>
<keyword evidence="3" id="KW-1185">Reference proteome</keyword>
<name>A0ABR1W8T0_9PEZI</name>
<comment type="caution">
    <text evidence="2">The sequence shown here is derived from an EMBL/GenBank/DDBJ whole genome shotgun (WGS) entry which is preliminary data.</text>
</comment>
<protein>
    <submittedName>
        <fullName evidence="2">Uncharacterized protein</fullName>
    </submittedName>
</protein>
<proteinExistence type="predicted"/>
<evidence type="ECO:0000313" key="3">
    <source>
        <dbReference type="Proteomes" id="UP001446871"/>
    </source>
</evidence>
<feature type="compositionally biased region" description="Low complexity" evidence="1">
    <location>
        <begin position="58"/>
        <end position="68"/>
    </location>
</feature>
<dbReference type="EMBL" id="JAQQWM010000002">
    <property type="protein sequence ID" value="KAK8078589.1"/>
    <property type="molecule type" value="Genomic_DNA"/>
</dbReference>
<accession>A0ABR1W8T0</accession>
<sequence length="154" mass="17343">MPSDIAKLLEDARLEWLSYDAPATEINWYWRRRSRQAHRESTTKAARIGLPHLRIRSPPESSPTSVSTILERNEVEKQPTVPKKRGRHKGSKPKQPLPTLVVPVAEEERRGQSSFVDRDDNRSDVGSDTQSNPGSEAGASFPRRQPALCSHNPD</sequence>
<organism evidence="2 3">
    <name type="scientific">Apiospora saccharicola</name>
    <dbReference type="NCBI Taxonomy" id="335842"/>
    <lineage>
        <taxon>Eukaryota</taxon>
        <taxon>Fungi</taxon>
        <taxon>Dikarya</taxon>
        <taxon>Ascomycota</taxon>
        <taxon>Pezizomycotina</taxon>
        <taxon>Sordariomycetes</taxon>
        <taxon>Xylariomycetidae</taxon>
        <taxon>Amphisphaeriales</taxon>
        <taxon>Apiosporaceae</taxon>
        <taxon>Apiospora</taxon>
    </lineage>
</organism>
<feature type="compositionally biased region" description="Basic residues" evidence="1">
    <location>
        <begin position="82"/>
        <end position="92"/>
    </location>
</feature>
<evidence type="ECO:0000256" key="1">
    <source>
        <dbReference type="SAM" id="MobiDB-lite"/>
    </source>
</evidence>
<feature type="region of interest" description="Disordered" evidence="1">
    <location>
        <begin position="33"/>
        <end position="154"/>
    </location>
</feature>
<evidence type="ECO:0000313" key="2">
    <source>
        <dbReference type="EMBL" id="KAK8078589.1"/>
    </source>
</evidence>
<gene>
    <name evidence="2" type="ORF">PG996_004759</name>
</gene>
<feature type="compositionally biased region" description="Basic and acidic residues" evidence="1">
    <location>
        <begin position="106"/>
        <end position="125"/>
    </location>
</feature>
<reference evidence="2 3" key="1">
    <citation type="submission" date="2023-01" db="EMBL/GenBank/DDBJ databases">
        <title>Analysis of 21 Apiospora genomes using comparative genomics revels a genus with tremendous synthesis potential of carbohydrate active enzymes and secondary metabolites.</title>
        <authorList>
            <person name="Sorensen T."/>
        </authorList>
    </citation>
    <scope>NUCLEOTIDE SEQUENCE [LARGE SCALE GENOMIC DNA]</scope>
    <source>
        <strain evidence="2 3">CBS 83171</strain>
    </source>
</reference>